<reference evidence="6" key="1">
    <citation type="submission" date="2023-07" db="EMBL/GenBank/DDBJ databases">
        <title>30 novel species of actinomycetes from the DSMZ collection.</title>
        <authorList>
            <person name="Nouioui I."/>
        </authorList>
    </citation>
    <scope>NUCLEOTIDE SEQUENCE [LARGE SCALE GENOMIC DNA]</scope>
    <source>
        <strain evidence="6">DSM 41699</strain>
    </source>
</reference>
<comment type="caution">
    <text evidence="5">The sequence shown here is derived from an EMBL/GenBank/DDBJ whole genome shotgun (WGS) entry which is preliminary data.</text>
</comment>
<evidence type="ECO:0000313" key="6">
    <source>
        <dbReference type="Proteomes" id="UP001183809"/>
    </source>
</evidence>
<evidence type="ECO:0000256" key="1">
    <source>
        <dbReference type="ARBA" id="ARBA00023295"/>
    </source>
</evidence>
<dbReference type="Gene3D" id="2.60.40.10">
    <property type="entry name" value="Immunoglobulins"/>
    <property type="match status" value="2"/>
</dbReference>
<evidence type="ECO:0000256" key="3">
    <source>
        <dbReference type="SAM" id="MobiDB-lite"/>
    </source>
</evidence>
<dbReference type="InterPro" id="IPR036116">
    <property type="entry name" value="FN3_sf"/>
</dbReference>
<dbReference type="InterPro" id="IPR036514">
    <property type="entry name" value="SGNH_hydro_sf"/>
</dbReference>
<dbReference type="InterPro" id="IPR003961">
    <property type="entry name" value="FN3_dom"/>
</dbReference>
<dbReference type="InterPro" id="IPR013830">
    <property type="entry name" value="SGNH_hydro"/>
</dbReference>
<feature type="region of interest" description="Disordered" evidence="3">
    <location>
        <begin position="195"/>
        <end position="235"/>
    </location>
</feature>
<dbReference type="SUPFAM" id="SSF52266">
    <property type="entry name" value="SGNH hydrolase"/>
    <property type="match status" value="1"/>
</dbReference>
<dbReference type="RefSeq" id="WP_311699824.1">
    <property type="nucleotide sequence ID" value="NZ_JAVREY010000073.1"/>
</dbReference>
<dbReference type="PANTHER" id="PTHR30383">
    <property type="entry name" value="THIOESTERASE 1/PROTEASE 1/LYSOPHOSPHOLIPASE L1"/>
    <property type="match status" value="1"/>
</dbReference>
<name>A0ABU2U568_9ACTN</name>
<feature type="domain" description="Fibronectin type-III" evidence="4">
    <location>
        <begin position="528"/>
        <end position="594"/>
    </location>
</feature>
<organism evidence="5 6">
    <name type="scientific">Streptomyces gibsoniae</name>
    <dbReference type="NCBI Taxonomy" id="3075529"/>
    <lineage>
        <taxon>Bacteria</taxon>
        <taxon>Bacillati</taxon>
        <taxon>Actinomycetota</taxon>
        <taxon>Actinomycetes</taxon>
        <taxon>Kitasatosporales</taxon>
        <taxon>Streptomycetaceae</taxon>
        <taxon>Streptomyces</taxon>
    </lineage>
</organism>
<keyword evidence="2" id="KW-0624">Polysaccharide degradation</keyword>
<keyword evidence="2" id="KW-0119">Carbohydrate metabolism</keyword>
<keyword evidence="6" id="KW-1185">Reference proteome</keyword>
<evidence type="ECO:0000259" key="4">
    <source>
        <dbReference type="PROSITE" id="PS50853"/>
    </source>
</evidence>
<dbReference type="SUPFAM" id="SSF49265">
    <property type="entry name" value="Fibronectin type III"/>
    <property type="match status" value="1"/>
</dbReference>
<dbReference type="InterPro" id="IPR013783">
    <property type="entry name" value="Ig-like_fold"/>
</dbReference>
<sequence>MQSPWHNTAALACVPYDEQDLDEGFKWRHYDQQGQDSWSYLYGWAYIGGEPWFGKRDSKVDPNAYGYQYSIEPDDSGPANPSYHVNHSDRLIAWFLHHDDRRPYLIQVYNYQGGYSPGRPEPYNDVCNFETGLRTTDVSTSAAQCGATDDKTCNVMVVGDSISNGYEGDATWRYRLWEWAQDQNWQARFVGPLTGTEKQNAAHPPEPPPLVENPPAPPPAQPDPSQFTGAYAQSDAPGFVQGDSGHYAMWGRALGQDVGTIELVMAAQGAQGHLPDVLLVELGFNDIGWQGAGAGLVDTMKKFVDNARNANPHVKIVLADVPQRTTLGDANPQLPQRTRDYDAALAQAAPGWSTPDSPVVIADIDKAMGCDPSSKTCATAYDGLHPNPLGEYRIAAAFGTALHDAFGIGTAAPEAPASVPDRQVTAPTNLVFDGSQQGVTVTWDKIVGAHSYDVQWREVVDGAEKPWEDAVPAAQFNRWDLPWQFSFQPVDGHRYEVRVREVAGDADDLKSAWSQPVSGIAHPTTPKPPDEVTAQAAGPGEIDVSWTPVPDDSLTRYAVYVYDTDTPLVFAKVYGYAPTVSPLRRITGLTPGHH</sequence>
<feature type="compositionally biased region" description="Pro residues" evidence="3">
    <location>
        <begin position="204"/>
        <end position="222"/>
    </location>
</feature>
<evidence type="ECO:0000313" key="5">
    <source>
        <dbReference type="EMBL" id="MDT0468378.1"/>
    </source>
</evidence>
<accession>A0ABU2U568</accession>
<dbReference type="InterPro" id="IPR051532">
    <property type="entry name" value="Ester_Hydrolysis_Enzymes"/>
</dbReference>
<dbReference type="Gene3D" id="3.40.50.1110">
    <property type="entry name" value="SGNH hydrolase"/>
    <property type="match status" value="1"/>
</dbReference>
<dbReference type="PROSITE" id="PS50853">
    <property type="entry name" value="FN3"/>
    <property type="match status" value="1"/>
</dbReference>
<protein>
    <submittedName>
        <fullName evidence="5">GDSL-type esterase/lipase family protein</fullName>
    </submittedName>
</protein>
<dbReference type="CDD" id="cd00063">
    <property type="entry name" value="FN3"/>
    <property type="match status" value="1"/>
</dbReference>
<proteinExistence type="predicted"/>
<keyword evidence="1" id="KW-0378">Hydrolase</keyword>
<dbReference type="Pfam" id="PF13472">
    <property type="entry name" value="Lipase_GDSL_2"/>
    <property type="match status" value="1"/>
</dbReference>
<dbReference type="Proteomes" id="UP001183809">
    <property type="component" value="Unassembled WGS sequence"/>
</dbReference>
<keyword evidence="1" id="KW-0326">Glycosidase</keyword>
<evidence type="ECO:0000256" key="2">
    <source>
        <dbReference type="ARBA" id="ARBA00023326"/>
    </source>
</evidence>
<gene>
    <name evidence="5" type="ORF">RM764_36210</name>
</gene>
<dbReference type="PANTHER" id="PTHR30383:SF2">
    <property type="entry name" value="CELLULOSE-BINDING PROTEIN"/>
    <property type="match status" value="1"/>
</dbReference>
<dbReference type="EMBL" id="JAVREY010000073">
    <property type="protein sequence ID" value="MDT0468378.1"/>
    <property type="molecule type" value="Genomic_DNA"/>
</dbReference>